<accession>A0A6L2LZ09</accession>
<organism evidence="1">
    <name type="scientific">Tanacetum cinerariifolium</name>
    <name type="common">Dalmatian daisy</name>
    <name type="synonym">Chrysanthemum cinerariifolium</name>
    <dbReference type="NCBI Taxonomy" id="118510"/>
    <lineage>
        <taxon>Eukaryota</taxon>
        <taxon>Viridiplantae</taxon>
        <taxon>Streptophyta</taxon>
        <taxon>Embryophyta</taxon>
        <taxon>Tracheophyta</taxon>
        <taxon>Spermatophyta</taxon>
        <taxon>Magnoliopsida</taxon>
        <taxon>eudicotyledons</taxon>
        <taxon>Gunneridae</taxon>
        <taxon>Pentapetalae</taxon>
        <taxon>asterids</taxon>
        <taxon>campanulids</taxon>
        <taxon>Asterales</taxon>
        <taxon>Asteraceae</taxon>
        <taxon>Asteroideae</taxon>
        <taxon>Anthemideae</taxon>
        <taxon>Anthemidinae</taxon>
        <taxon>Tanacetum</taxon>
    </lineage>
</organism>
<protein>
    <submittedName>
        <fullName evidence="1">Uncharacterized protein</fullName>
    </submittedName>
</protein>
<gene>
    <name evidence="1" type="ORF">Tci_039009</name>
</gene>
<comment type="caution">
    <text evidence="1">The sequence shown here is derived from an EMBL/GenBank/DDBJ whole genome shotgun (WGS) entry which is preliminary data.</text>
</comment>
<evidence type="ECO:0000313" key="1">
    <source>
        <dbReference type="EMBL" id="GEU67031.1"/>
    </source>
</evidence>
<dbReference type="EMBL" id="BKCJ010005490">
    <property type="protein sequence ID" value="GEU67031.1"/>
    <property type="molecule type" value="Genomic_DNA"/>
</dbReference>
<dbReference type="AlphaFoldDB" id="A0A6L2LZ09"/>
<name>A0A6L2LZ09_TANCI</name>
<proteinExistence type="predicted"/>
<reference evidence="1" key="1">
    <citation type="journal article" date="2019" name="Sci. Rep.">
        <title>Draft genome of Tanacetum cinerariifolium, the natural source of mosquito coil.</title>
        <authorList>
            <person name="Yamashiro T."/>
            <person name="Shiraishi A."/>
            <person name="Satake H."/>
            <person name="Nakayama K."/>
        </authorList>
    </citation>
    <scope>NUCLEOTIDE SEQUENCE</scope>
</reference>
<sequence>MDNEPIWAADGVVALTSSLAITILETANEFAIKGNYLTLVKGNHFMVESKLILTNTFINFSVANSWQWDLHSFGSGNTLHWKWELILPVGTLSWQWECLVHFIPNNSLSRHTPPDTTIANSSTLLRFAHLSLSRTPRCSETYLYWRSAPLSTMYPPTISKSSAGDFFSESSAGPSCKRCRSPASTVTLSIHATRALVPSRADLLLPRKRLRDSISPEDSVKEDIDMDVLKDIEADAMAIEVAVDRDGGAGIDAGIGMEVDVGIDIENEVEDEVESSDRGTIKVGLDVVARIDIFDVASLIFWQWEQPSLALGTYTVSGNSILAVGMPCAFYSQQSSPKLDAPSALKFSRIK</sequence>